<dbReference type="PROSITE" id="PS51257">
    <property type="entry name" value="PROKAR_LIPOPROTEIN"/>
    <property type="match status" value="1"/>
</dbReference>
<organism evidence="1 2">
    <name type="scientific">Krasilnikovia cinnamomea</name>
    <dbReference type="NCBI Taxonomy" id="349313"/>
    <lineage>
        <taxon>Bacteria</taxon>
        <taxon>Bacillati</taxon>
        <taxon>Actinomycetota</taxon>
        <taxon>Actinomycetes</taxon>
        <taxon>Micromonosporales</taxon>
        <taxon>Micromonosporaceae</taxon>
        <taxon>Krasilnikovia</taxon>
    </lineage>
</organism>
<proteinExistence type="predicted"/>
<dbReference type="EMBL" id="SHKY01000001">
    <property type="protein sequence ID" value="RZU51325.1"/>
    <property type="molecule type" value="Genomic_DNA"/>
</dbReference>
<dbReference type="OrthoDB" id="3297455at2"/>
<dbReference type="Proteomes" id="UP000292564">
    <property type="component" value="Unassembled WGS sequence"/>
</dbReference>
<gene>
    <name evidence="1" type="ORF">EV385_3140</name>
</gene>
<accession>A0A4Q7ZLW2</accession>
<comment type="caution">
    <text evidence="1">The sequence shown here is derived from an EMBL/GenBank/DDBJ whole genome shotgun (WGS) entry which is preliminary data.</text>
</comment>
<dbReference type="RefSeq" id="WP_130510104.1">
    <property type="nucleotide sequence ID" value="NZ_SHKY01000001.1"/>
</dbReference>
<reference evidence="1 2" key="1">
    <citation type="submission" date="2019-02" db="EMBL/GenBank/DDBJ databases">
        <title>Sequencing the genomes of 1000 actinobacteria strains.</title>
        <authorList>
            <person name="Klenk H.-P."/>
        </authorList>
    </citation>
    <scope>NUCLEOTIDE SEQUENCE [LARGE SCALE GENOMIC DNA]</scope>
    <source>
        <strain evidence="1 2">DSM 45162</strain>
    </source>
</reference>
<sequence length="166" mass="17449">MTIPPVRQKLAAATAACLFLLGATVGCDKGSDDVQTRNADDVAREVQQYADQVVTIIGDTKLTNGVVDTSPCEGKRGETDGDIRTTYGIYQLPVSDHAAAIGRLRQAWNAAGWRITDDRTVGQRGEGVLAAEAPNGGLNASITSTTPPTHVKLSIYSACYQTAKAG</sequence>
<evidence type="ECO:0000313" key="2">
    <source>
        <dbReference type="Proteomes" id="UP000292564"/>
    </source>
</evidence>
<keyword evidence="2" id="KW-1185">Reference proteome</keyword>
<name>A0A4Q7ZLW2_9ACTN</name>
<dbReference type="AlphaFoldDB" id="A0A4Q7ZLW2"/>
<evidence type="ECO:0000313" key="1">
    <source>
        <dbReference type="EMBL" id="RZU51325.1"/>
    </source>
</evidence>
<protein>
    <submittedName>
        <fullName evidence="1">Uncharacterized protein</fullName>
    </submittedName>
</protein>